<dbReference type="OrthoDB" id="6276154at2"/>
<reference evidence="14 15" key="1">
    <citation type="submission" date="2016-10" db="EMBL/GenBank/DDBJ databases">
        <authorList>
            <person name="de Groot N.N."/>
        </authorList>
    </citation>
    <scope>NUCLEOTIDE SEQUENCE [LARGE SCALE GENOMIC DNA]</scope>
    <source>
        <strain evidence="14 15">DSM 26515</strain>
    </source>
</reference>
<keyword evidence="2 8" id="KW-0813">Transport</keyword>
<evidence type="ECO:0000259" key="12">
    <source>
        <dbReference type="Pfam" id="PF00593"/>
    </source>
</evidence>
<keyword evidence="7 8" id="KW-0998">Cell outer membrane</keyword>
<dbReference type="Pfam" id="PF00593">
    <property type="entry name" value="TonB_dep_Rec_b-barrel"/>
    <property type="match status" value="1"/>
</dbReference>
<dbReference type="Gene3D" id="2.170.130.10">
    <property type="entry name" value="TonB-dependent receptor, plug domain"/>
    <property type="match status" value="1"/>
</dbReference>
<feature type="compositionally biased region" description="Low complexity" evidence="10">
    <location>
        <begin position="39"/>
        <end position="59"/>
    </location>
</feature>
<evidence type="ECO:0000313" key="15">
    <source>
        <dbReference type="Proteomes" id="UP000199420"/>
    </source>
</evidence>
<dbReference type="RefSeq" id="WP_091337801.1">
    <property type="nucleotide sequence ID" value="NZ_FNYC01000005.1"/>
</dbReference>
<dbReference type="Pfam" id="PF07715">
    <property type="entry name" value="Plug"/>
    <property type="match status" value="1"/>
</dbReference>
<feature type="chain" id="PRO_5011633991" evidence="11">
    <location>
        <begin position="23"/>
        <end position="951"/>
    </location>
</feature>
<evidence type="ECO:0000256" key="1">
    <source>
        <dbReference type="ARBA" id="ARBA00004571"/>
    </source>
</evidence>
<evidence type="ECO:0000256" key="6">
    <source>
        <dbReference type="ARBA" id="ARBA00023136"/>
    </source>
</evidence>
<gene>
    <name evidence="14" type="ORF">SAMN04487997_2693</name>
</gene>
<comment type="subcellular location">
    <subcellularLocation>
        <location evidence="1 8">Cell outer membrane</location>
        <topology evidence="1 8">Multi-pass membrane protein</topology>
    </subcellularLocation>
</comment>
<feature type="signal peptide" evidence="11">
    <location>
        <begin position="1"/>
        <end position="22"/>
    </location>
</feature>
<dbReference type="CDD" id="cd01347">
    <property type="entry name" value="ligand_gated_channel"/>
    <property type="match status" value="1"/>
</dbReference>
<dbReference type="AlphaFoldDB" id="A0A1H6WUU5"/>
<evidence type="ECO:0000256" key="4">
    <source>
        <dbReference type="ARBA" id="ARBA00022692"/>
    </source>
</evidence>
<dbReference type="InterPro" id="IPR000531">
    <property type="entry name" value="Beta-barrel_TonB"/>
</dbReference>
<feature type="region of interest" description="Disordered" evidence="10">
    <location>
        <begin position="23"/>
        <end position="59"/>
    </location>
</feature>
<protein>
    <submittedName>
        <fullName evidence="14">Iron complex outermembrane recepter protein</fullName>
    </submittedName>
</protein>
<dbReference type="InterPro" id="IPR037066">
    <property type="entry name" value="Plug_dom_sf"/>
</dbReference>
<evidence type="ECO:0000256" key="5">
    <source>
        <dbReference type="ARBA" id="ARBA00023077"/>
    </source>
</evidence>
<dbReference type="InterPro" id="IPR036942">
    <property type="entry name" value="Beta-barrel_TonB_sf"/>
</dbReference>
<dbReference type="PANTHER" id="PTHR47234">
    <property type="match status" value="1"/>
</dbReference>
<proteinExistence type="inferred from homology"/>
<accession>A0A1H6WUU5</accession>
<evidence type="ECO:0000256" key="2">
    <source>
        <dbReference type="ARBA" id="ARBA00022448"/>
    </source>
</evidence>
<evidence type="ECO:0000256" key="3">
    <source>
        <dbReference type="ARBA" id="ARBA00022452"/>
    </source>
</evidence>
<evidence type="ECO:0000256" key="10">
    <source>
        <dbReference type="SAM" id="MobiDB-lite"/>
    </source>
</evidence>
<evidence type="ECO:0000256" key="7">
    <source>
        <dbReference type="ARBA" id="ARBA00023237"/>
    </source>
</evidence>
<keyword evidence="6 8" id="KW-0472">Membrane</keyword>
<keyword evidence="3 8" id="KW-1134">Transmembrane beta strand</keyword>
<dbReference type="STRING" id="529704.SAMN02927913_2670"/>
<dbReference type="PROSITE" id="PS52016">
    <property type="entry name" value="TONB_DEPENDENT_REC_3"/>
    <property type="match status" value="1"/>
</dbReference>
<evidence type="ECO:0000259" key="13">
    <source>
        <dbReference type="Pfam" id="PF07715"/>
    </source>
</evidence>
<feature type="domain" description="TonB-dependent receptor plug" evidence="13">
    <location>
        <begin position="77"/>
        <end position="193"/>
    </location>
</feature>
<feature type="domain" description="TonB-dependent receptor-like beta-barrel" evidence="12">
    <location>
        <begin position="447"/>
        <end position="911"/>
    </location>
</feature>
<evidence type="ECO:0000256" key="9">
    <source>
        <dbReference type="RuleBase" id="RU003357"/>
    </source>
</evidence>
<evidence type="ECO:0000313" key="14">
    <source>
        <dbReference type="EMBL" id="SEJ19636.1"/>
    </source>
</evidence>
<evidence type="ECO:0000256" key="11">
    <source>
        <dbReference type="SAM" id="SignalP"/>
    </source>
</evidence>
<dbReference type="SUPFAM" id="SSF56935">
    <property type="entry name" value="Porins"/>
    <property type="match status" value="1"/>
</dbReference>
<organism evidence="14 15">
    <name type="scientific">Frateuria terrea</name>
    <dbReference type="NCBI Taxonomy" id="529704"/>
    <lineage>
        <taxon>Bacteria</taxon>
        <taxon>Pseudomonadati</taxon>
        <taxon>Pseudomonadota</taxon>
        <taxon>Gammaproteobacteria</taxon>
        <taxon>Lysobacterales</taxon>
        <taxon>Rhodanobacteraceae</taxon>
        <taxon>Frateuria</taxon>
    </lineage>
</organism>
<keyword evidence="11" id="KW-0732">Signal</keyword>
<dbReference type="InterPro" id="IPR012910">
    <property type="entry name" value="Plug_dom"/>
</dbReference>
<name>A0A1H6WUU5_9GAMM</name>
<dbReference type="EMBL" id="FNYC01000005">
    <property type="protein sequence ID" value="SEJ19636.1"/>
    <property type="molecule type" value="Genomic_DNA"/>
</dbReference>
<dbReference type="PANTHER" id="PTHR47234:SF2">
    <property type="entry name" value="TONB-DEPENDENT RECEPTOR"/>
    <property type="match status" value="1"/>
</dbReference>
<sequence length="951" mass="101340">MKPNKLATALALLLTPLGYVHAQTTPPADTAGAVPPPQDQQQANPQQTSPQQTSPQQAQQLQTITVTGSAIPRIDAETPSPVTVITAAQIQRSGLKTVSDVVRAISADNSGSIPTAFTAGFAAGSAGVALRGLTVNSTLVLIDGRRSTNYPLADDGQRTFVDLNTIPVNAIERIDVLKDGASSLYGADAIAGVVNIILKHDYKGLEGTAEIGTSQRGGGTTRRVTLLFGGGDLQKDGWNAYGSVEAQKDDRIWARDRSYPYNTTDLSPGGGSDLNWGQPGFNTGSIVPIVQPAVPGLPGPGGQQTGTAVPGALWQPLVPCGAGTRLVSNDLGSGCEQNQIADYVDLAPKQERVGAYGRLTVKVGDNSEAYVSGSYYHNKVEAAAVPPQIRAGTPVNTRSIVLPATLPDGSDNPNDPFPTQPALITYAFGGIPGGAKNVNDNVRVVGGIHGVWGEWNYDSALVINHSSLDVNNYGFLNYAALISAVNNGTYNFVDPSQNSPELLAQLAPVLHKKSTTDLQSLDFHVTRLLWDLPGGSLGLATGVDLRREKQSDPDLNPGLSAQGLGVAHTFGKRTVKGAYVELDAPFLESLEVDVSGRYDKYSDFGSNFSPKVGFKWKPIESLAIRGTWSKGFRAPSFAENGSSESEGFATYNLPDDYVAAHGSDAYTRPYGLAFDTIGNPNIRPEKSKSWTFGVLWQPSDQFSASVDYYDIKKTGVIGQFDPQAVLDAYFAGTPLPPGSAIVPDVPDPEHPTLLPKPVVVQAPYVNQNSLQTKGVDLDLIGNFTFGDNLKLRSEFSATRIFEWNLTLQDGTVQRFVGTHGVYAVSSGAGTPRDRATWSNSFMFGPATITGTLYYTSGISMTSPDAGEGCISTDDAGNPYPPSCHVGAWTQFDLTGNYDFNDHFSVYASVLNALNRRAPFDPANYAGVNYNPTWSQMGMVGRFYTVGVKYKM</sequence>
<evidence type="ECO:0000256" key="8">
    <source>
        <dbReference type="PROSITE-ProRule" id="PRU01360"/>
    </source>
</evidence>
<dbReference type="InterPro" id="IPR039426">
    <property type="entry name" value="TonB-dep_rcpt-like"/>
</dbReference>
<dbReference type="Gene3D" id="2.40.170.20">
    <property type="entry name" value="TonB-dependent receptor, beta-barrel domain"/>
    <property type="match status" value="1"/>
</dbReference>
<dbReference type="Proteomes" id="UP000199420">
    <property type="component" value="Unassembled WGS sequence"/>
</dbReference>
<keyword evidence="5 9" id="KW-0798">TonB box</keyword>
<keyword evidence="4 8" id="KW-0812">Transmembrane</keyword>
<keyword evidence="15" id="KW-1185">Reference proteome</keyword>
<dbReference type="GO" id="GO:0009279">
    <property type="term" value="C:cell outer membrane"/>
    <property type="evidence" value="ECO:0007669"/>
    <property type="project" value="UniProtKB-SubCell"/>
</dbReference>
<comment type="similarity">
    <text evidence="8 9">Belongs to the TonB-dependent receptor family.</text>
</comment>